<dbReference type="SUPFAM" id="SSF54909">
    <property type="entry name" value="Dimeric alpha+beta barrel"/>
    <property type="match status" value="1"/>
</dbReference>
<gene>
    <name evidence="2" type="ORF">M6D93_03670</name>
</gene>
<dbReference type="PROSITE" id="PS51725">
    <property type="entry name" value="ABM"/>
    <property type="match status" value="1"/>
</dbReference>
<dbReference type="Proteomes" id="UP001056336">
    <property type="component" value="Chromosome"/>
</dbReference>
<keyword evidence="2" id="KW-0560">Oxidoreductase</keyword>
<dbReference type="Gene3D" id="3.30.70.100">
    <property type="match status" value="1"/>
</dbReference>
<sequence>MDDPNNTSAATGSFGAILQLTAKQGRRQELLQILTNYAATLDGEPGTLLFAAAADPNDEDVVFLWEEFADGAAVQAHFEHDFFRALQLELAELLTEPAAARPLVPVVRRTNPGVAAE</sequence>
<dbReference type="InterPro" id="IPR011008">
    <property type="entry name" value="Dimeric_a/b-barrel"/>
</dbReference>
<dbReference type="PANTHER" id="PTHR33336">
    <property type="entry name" value="QUINOL MONOOXYGENASE YGIN-RELATED"/>
    <property type="match status" value="1"/>
</dbReference>
<dbReference type="InterPro" id="IPR050744">
    <property type="entry name" value="AI-2_Isomerase_LsrG"/>
</dbReference>
<name>A0ABY4R0V9_9ACTN</name>
<dbReference type="PANTHER" id="PTHR33336:SF3">
    <property type="entry name" value="ABM DOMAIN-CONTAINING PROTEIN"/>
    <property type="match status" value="1"/>
</dbReference>
<reference evidence="2" key="2">
    <citation type="submission" date="2022-05" db="EMBL/GenBank/DDBJ databases">
        <authorList>
            <person name="Kim J.-S."/>
            <person name="Lee K."/>
            <person name="Suh M."/>
            <person name="Eom M."/>
            <person name="Kim J.-S."/>
            <person name="Kim D.-S."/>
            <person name="Ko S.-H."/>
            <person name="Shin Y."/>
            <person name="Lee J.-S."/>
        </authorList>
    </citation>
    <scope>NUCLEOTIDE SEQUENCE</scope>
    <source>
        <strain evidence="2">N237</strain>
    </source>
</reference>
<keyword evidence="3" id="KW-1185">Reference proteome</keyword>
<evidence type="ECO:0000313" key="3">
    <source>
        <dbReference type="Proteomes" id="UP001056336"/>
    </source>
</evidence>
<evidence type="ECO:0000259" key="1">
    <source>
        <dbReference type="PROSITE" id="PS51725"/>
    </source>
</evidence>
<accession>A0ABY4R0V9</accession>
<evidence type="ECO:0000313" key="2">
    <source>
        <dbReference type="EMBL" id="UQX89107.1"/>
    </source>
</evidence>
<keyword evidence="2" id="KW-0503">Monooxygenase</keyword>
<organism evidence="2 3">
    <name type="scientific">Jatrophihabitans telluris</name>
    <dbReference type="NCBI Taxonomy" id="2038343"/>
    <lineage>
        <taxon>Bacteria</taxon>
        <taxon>Bacillati</taxon>
        <taxon>Actinomycetota</taxon>
        <taxon>Actinomycetes</taxon>
        <taxon>Jatrophihabitantales</taxon>
        <taxon>Jatrophihabitantaceae</taxon>
        <taxon>Jatrophihabitans</taxon>
    </lineage>
</organism>
<dbReference type="RefSeq" id="WP_249773003.1">
    <property type="nucleotide sequence ID" value="NZ_CP097332.1"/>
</dbReference>
<dbReference type="InterPro" id="IPR007138">
    <property type="entry name" value="ABM_dom"/>
</dbReference>
<dbReference type="EMBL" id="CP097332">
    <property type="protein sequence ID" value="UQX89107.1"/>
    <property type="molecule type" value="Genomic_DNA"/>
</dbReference>
<feature type="domain" description="ABM" evidence="1">
    <location>
        <begin position="14"/>
        <end position="104"/>
    </location>
</feature>
<reference evidence="2" key="1">
    <citation type="journal article" date="2018" name="Int. J. Syst. Evol. Microbiol.">
        <title>Jatrophihabitans telluris sp. nov., isolated from sediment soil of lava forest wetlands and the emended description of the genus Jatrophihabitans.</title>
        <authorList>
            <person name="Lee K.C."/>
            <person name="Suh M.K."/>
            <person name="Eom M.K."/>
            <person name="Kim K.K."/>
            <person name="Kim J.S."/>
            <person name="Kim D.S."/>
            <person name="Ko S.H."/>
            <person name="Shin Y.K."/>
            <person name="Lee J.S."/>
        </authorList>
    </citation>
    <scope>NUCLEOTIDE SEQUENCE</scope>
    <source>
        <strain evidence="2">N237</strain>
    </source>
</reference>
<dbReference type="Pfam" id="PF03992">
    <property type="entry name" value="ABM"/>
    <property type="match status" value="1"/>
</dbReference>
<dbReference type="GO" id="GO:0004497">
    <property type="term" value="F:monooxygenase activity"/>
    <property type="evidence" value="ECO:0007669"/>
    <property type="project" value="UniProtKB-KW"/>
</dbReference>
<proteinExistence type="predicted"/>
<protein>
    <submittedName>
        <fullName evidence="2">Antibiotic biosynthesis monooxygenase</fullName>
    </submittedName>
</protein>